<keyword evidence="4" id="KW-1185">Reference proteome</keyword>
<sequence length="40" mass="4601">MVFWWHPICKLQAIKSKDQDHESTGTQSIAGEGKEKKEKT</sequence>
<evidence type="ECO:0000256" key="1">
    <source>
        <dbReference type="SAM" id="MobiDB-lite"/>
    </source>
</evidence>
<reference evidence="2" key="2">
    <citation type="submission" date="2017-06" db="EMBL/GenBank/DDBJ databases">
        <title>WGS assembly of Brachypodium distachyon.</title>
        <authorList>
            <consortium name="The International Brachypodium Initiative"/>
            <person name="Lucas S."/>
            <person name="Harmon-Smith M."/>
            <person name="Lail K."/>
            <person name="Tice H."/>
            <person name="Grimwood J."/>
            <person name="Bruce D."/>
            <person name="Barry K."/>
            <person name="Shu S."/>
            <person name="Lindquist E."/>
            <person name="Wang M."/>
            <person name="Pitluck S."/>
            <person name="Vogel J.P."/>
            <person name="Garvin D.F."/>
            <person name="Mockler T.C."/>
            <person name="Schmutz J."/>
            <person name="Rokhsar D."/>
            <person name="Bevan M.W."/>
        </authorList>
    </citation>
    <scope>NUCLEOTIDE SEQUENCE</scope>
    <source>
        <strain evidence="2">Bd21</strain>
    </source>
</reference>
<dbReference type="InParanoid" id="A0A0Q3GLG1"/>
<feature type="region of interest" description="Disordered" evidence="1">
    <location>
        <begin position="16"/>
        <end position="40"/>
    </location>
</feature>
<gene>
    <name evidence="2" type="ORF">BRADI_2g59215v3</name>
</gene>
<accession>A0A0Q3GLG1</accession>
<dbReference type="AlphaFoldDB" id="A0A0Q3GLG1"/>
<evidence type="ECO:0000313" key="4">
    <source>
        <dbReference type="Proteomes" id="UP000008810"/>
    </source>
</evidence>
<proteinExistence type="predicted"/>
<dbReference type="Proteomes" id="UP000008810">
    <property type="component" value="Chromosome 2"/>
</dbReference>
<dbReference type="Gramene" id="KQK11285">
    <property type="protein sequence ID" value="KQK11285"/>
    <property type="gene ID" value="BRADI_2g59215v3"/>
</dbReference>
<name>A0A0Q3GLG1_BRADI</name>
<reference evidence="3" key="3">
    <citation type="submission" date="2018-08" db="UniProtKB">
        <authorList>
            <consortium name="EnsemblPlants"/>
        </authorList>
    </citation>
    <scope>IDENTIFICATION</scope>
    <source>
        <strain evidence="3">cv. Bd21</strain>
    </source>
</reference>
<dbReference type="EnsemblPlants" id="KQK11285">
    <property type="protein sequence ID" value="KQK11285"/>
    <property type="gene ID" value="BRADI_2g59215v3"/>
</dbReference>
<organism evidence="2">
    <name type="scientific">Brachypodium distachyon</name>
    <name type="common">Purple false brome</name>
    <name type="synonym">Trachynia distachya</name>
    <dbReference type="NCBI Taxonomy" id="15368"/>
    <lineage>
        <taxon>Eukaryota</taxon>
        <taxon>Viridiplantae</taxon>
        <taxon>Streptophyta</taxon>
        <taxon>Embryophyta</taxon>
        <taxon>Tracheophyta</taxon>
        <taxon>Spermatophyta</taxon>
        <taxon>Magnoliopsida</taxon>
        <taxon>Liliopsida</taxon>
        <taxon>Poales</taxon>
        <taxon>Poaceae</taxon>
        <taxon>BOP clade</taxon>
        <taxon>Pooideae</taxon>
        <taxon>Stipodae</taxon>
        <taxon>Brachypodieae</taxon>
        <taxon>Brachypodium</taxon>
    </lineage>
</organism>
<dbReference type="EMBL" id="CM000881">
    <property type="protein sequence ID" value="KQK11285.1"/>
    <property type="molecule type" value="Genomic_DNA"/>
</dbReference>
<evidence type="ECO:0000313" key="2">
    <source>
        <dbReference type="EMBL" id="KQK11285.1"/>
    </source>
</evidence>
<protein>
    <submittedName>
        <fullName evidence="2 3">Uncharacterized protein</fullName>
    </submittedName>
</protein>
<reference evidence="2 3" key="1">
    <citation type="journal article" date="2010" name="Nature">
        <title>Genome sequencing and analysis of the model grass Brachypodium distachyon.</title>
        <authorList>
            <consortium name="International Brachypodium Initiative"/>
        </authorList>
    </citation>
    <scope>NUCLEOTIDE SEQUENCE [LARGE SCALE GENOMIC DNA]</scope>
    <source>
        <strain evidence="2 3">Bd21</strain>
    </source>
</reference>
<evidence type="ECO:0000313" key="3">
    <source>
        <dbReference type="EnsemblPlants" id="KQK11285"/>
    </source>
</evidence>